<feature type="transmembrane region" description="Helical" evidence="1">
    <location>
        <begin position="117"/>
        <end position="137"/>
    </location>
</feature>
<keyword evidence="1" id="KW-0472">Membrane</keyword>
<name>A0ABQ2A2P7_9BACL</name>
<protein>
    <recommendedName>
        <fullName evidence="4">DUF2269 family protein</fullName>
    </recommendedName>
</protein>
<comment type="caution">
    <text evidence="2">The sequence shown here is derived from an EMBL/GenBank/DDBJ whole genome shotgun (WGS) entry which is preliminary data.</text>
</comment>
<dbReference type="RefSeq" id="WP_172241723.1">
    <property type="nucleotide sequence ID" value="NZ_BMDD01000005.1"/>
</dbReference>
<feature type="transmembrane region" description="Helical" evidence="1">
    <location>
        <begin position="6"/>
        <end position="26"/>
    </location>
</feature>
<organism evidence="2 3">
    <name type="scientific">Saccharibacillus endophyticus</name>
    <dbReference type="NCBI Taxonomy" id="2060666"/>
    <lineage>
        <taxon>Bacteria</taxon>
        <taxon>Bacillati</taxon>
        <taxon>Bacillota</taxon>
        <taxon>Bacilli</taxon>
        <taxon>Bacillales</taxon>
        <taxon>Paenibacillaceae</taxon>
        <taxon>Saccharibacillus</taxon>
    </lineage>
</organism>
<proteinExistence type="predicted"/>
<feature type="transmembrane region" description="Helical" evidence="1">
    <location>
        <begin position="73"/>
        <end position="97"/>
    </location>
</feature>
<reference evidence="3" key="1">
    <citation type="journal article" date="2019" name="Int. J. Syst. Evol. Microbiol.">
        <title>The Global Catalogue of Microorganisms (GCM) 10K type strain sequencing project: providing services to taxonomists for standard genome sequencing and annotation.</title>
        <authorList>
            <consortium name="The Broad Institute Genomics Platform"/>
            <consortium name="The Broad Institute Genome Sequencing Center for Infectious Disease"/>
            <person name="Wu L."/>
            <person name="Ma J."/>
        </authorList>
    </citation>
    <scope>NUCLEOTIDE SEQUENCE [LARGE SCALE GENOMIC DNA]</scope>
    <source>
        <strain evidence="3">CCM 8702</strain>
    </source>
</reference>
<feature type="transmembrane region" description="Helical" evidence="1">
    <location>
        <begin position="47"/>
        <end position="67"/>
    </location>
</feature>
<keyword evidence="1" id="KW-0812">Transmembrane</keyword>
<sequence length="142" mass="15832">MERFILFLHVLGAVAMGFYLLAPLIVSQLNKLEGEAKKGMLSVMRSLNTYAQYGLVLELLTGIYLFAQDDYSVLWIVLTSLLFVLIGAFGGMMGGPLRRALDGLTEKRDIAAELRKLRVFGTMVCASFAAILFVMMFHRLFA</sequence>
<accession>A0ABQ2A2P7</accession>
<evidence type="ECO:0008006" key="4">
    <source>
        <dbReference type="Google" id="ProtNLM"/>
    </source>
</evidence>
<dbReference type="EMBL" id="BMDD01000005">
    <property type="protein sequence ID" value="GGH85012.1"/>
    <property type="molecule type" value="Genomic_DNA"/>
</dbReference>
<dbReference type="Proteomes" id="UP000605427">
    <property type="component" value="Unassembled WGS sequence"/>
</dbReference>
<gene>
    <name evidence="2" type="ORF">GCM10007362_41440</name>
</gene>
<evidence type="ECO:0000313" key="3">
    <source>
        <dbReference type="Proteomes" id="UP000605427"/>
    </source>
</evidence>
<evidence type="ECO:0000313" key="2">
    <source>
        <dbReference type="EMBL" id="GGH85012.1"/>
    </source>
</evidence>
<evidence type="ECO:0000256" key="1">
    <source>
        <dbReference type="SAM" id="Phobius"/>
    </source>
</evidence>
<keyword evidence="1" id="KW-1133">Transmembrane helix</keyword>
<keyword evidence="3" id="KW-1185">Reference proteome</keyword>